<sequence length="80" mass="8606">MLRSYWDFEQHARHTERAAMTEAERARQLALVPAAEGGGRGIGLGFVAWLRAGGARVEAWVAGTPRQGAPAPAPCHERAV</sequence>
<evidence type="ECO:0000313" key="1">
    <source>
        <dbReference type="EMBL" id="CAA9537595.1"/>
    </source>
</evidence>
<dbReference type="EMBL" id="CADCWF010000020">
    <property type="protein sequence ID" value="CAA9537595.1"/>
    <property type="molecule type" value="Genomic_DNA"/>
</dbReference>
<reference evidence="1" key="1">
    <citation type="submission" date="2020-02" db="EMBL/GenBank/DDBJ databases">
        <authorList>
            <person name="Meier V. D."/>
        </authorList>
    </citation>
    <scope>NUCLEOTIDE SEQUENCE</scope>
    <source>
        <strain evidence="1">AVDCRST_MAG59</strain>
    </source>
</reference>
<accession>A0A6J4U180</accession>
<dbReference type="AlphaFoldDB" id="A0A6J4U180"/>
<name>A0A6J4U180_9BACT</name>
<protein>
    <submittedName>
        <fullName evidence="1">Uncharacterized protein</fullName>
    </submittedName>
</protein>
<proteinExistence type="predicted"/>
<organism evidence="1">
    <name type="scientific">uncultured Thermomicrobiales bacterium</name>
    <dbReference type="NCBI Taxonomy" id="1645740"/>
    <lineage>
        <taxon>Bacteria</taxon>
        <taxon>Pseudomonadati</taxon>
        <taxon>Thermomicrobiota</taxon>
        <taxon>Thermomicrobia</taxon>
        <taxon>Thermomicrobiales</taxon>
        <taxon>environmental samples</taxon>
    </lineage>
</organism>
<gene>
    <name evidence="1" type="ORF">AVDCRST_MAG59-471</name>
</gene>